<protein>
    <submittedName>
        <fullName evidence="1">Uncharacterized protein</fullName>
    </submittedName>
</protein>
<dbReference type="AlphaFoldDB" id="A8A8F8"/>
<name>A8A8F8_IGNH4</name>
<reference evidence="1 2" key="1">
    <citation type="journal article" date="2008" name="Genome Biol.">
        <title>A genomic analysis of the archaeal system Ignicoccus hospitalis-Nanoarchaeum equitans.</title>
        <authorList>
            <person name="Podar M."/>
            <person name="Anderson I."/>
            <person name="Makarova K.S."/>
            <person name="Elkins J.G."/>
            <person name="Ivanova N."/>
            <person name="Wall M.A."/>
            <person name="Lykidis A."/>
            <person name="Mavromatis K."/>
            <person name="Sun H."/>
            <person name="Hudson M.E."/>
            <person name="Chen W."/>
            <person name="Deciu C."/>
            <person name="Hutchison D."/>
            <person name="Eads J.R."/>
            <person name="Anderson A."/>
            <person name="Fernandes F."/>
            <person name="Szeto E."/>
            <person name="Lapidus A."/>
            <person name="Kyrpides N.C."/>
            <person name="Saier M.H.Jr."/>
            <person name="Richardson P.M."/>
            <person name="Rachel R."/>
            <person name="Huber H."/>
            <person name="Eisen J.A."/>
            <person name="Koonin E.V."/>
            <person name="Keller M."/>
            <person name="Stetter K.O."/>
        </authorList>
    </citation>
    <scope>NUCLEOTIDE SEQUENCE [LARGE SCALE GENOMIC DNA]</scope>
    <source>
        <strain evidence="2">KIN4/I / DSM 18386 / JCM 14125</strain>
    </source>
</reference>
<evidence type="ECO:0000313" key="1">
    <source>
        <dbReference type="EMBL" id="ABU81210.1"/>
    </source>
</evidence>
<dbReference type="EMBL" id="CP000816">
    <property type="protein sequence ID" value="ABU81210.1"/>
    <property type="molecule type" value="Genomic_DNA"/>
</dbReference>
<dbReference type="GeneID" id="5563035"/>
<dbReference type="Proteomes" id="UP000000262">
    <property type="component" value="Chromosome"/>
</dbReference>
<sequence length="138" mass="16321">MAPEDEVREEVVEETHKKVMEELEKIYEDEEIEVFAAPDDSELEKLLLEILKEKPMKFKELKEVFSATAGEDRLRRSLMKLLEEGRIRELEDGTYTAIDVEDIYSTVEDEELIEDVLENVEGEEEEEELEELEFDEEF</sequence>
<dbReference type="eggNOG" id="arCOG03878">
    <property type="taxonomic scope" value="Archaea"/>
</dbReference>
<evidence type="ECO:0000313" key="2">
    <source>
        <dbReference type="Proteomes" id="UP000000262"/>
    </source>
</evidence>
<dbReference type="KEGG" id="iho:Igni_0026"/>
<proteinExistence type="predicted"/>
<dbReference type="HOGENOM" id="CLU_1850612_0_0_2"/>
<keyword evidence="2" id="KW-1185">Reference proteome</keyword>
<dbReference type="OrthoDB" id="17390at2157"/>
<organism evidence="1 2">
    <name type="scientific">Ignicoccus hospitalis (strain KIN4/I / DSM 18386 / JCM 14125)</name>
    <dbReference type="NCBI Taxonomy" id="453591"/>
    <lineage>
        <taxon>Archaea</taxon>
        <taxon>Thermoproteota</taxon>
        <taxon>Thermoprotei</taxon>
        <taxon>Desulfurococcales</taxon>
        <taxon>Desulfurococcaceae</taxon>
        <taxon>Ignicoccus</taxon>
    </lineage>
</organism>
<gene>
    <name evidence="1" type="ordered locus">Igni_0026</name>
</gene>
<dbReference type="RefSeq" id="WP_011998062.1">
    <property type="nucleotide sequence ID" value="NC_009776.1"/>
</dbReference>
<accession>A8A8F8</accession>